<keyword evidence="1" id="KW-1133">Transmembrane helix</keyword>
<reference evidence="2" key="1">
    <citation type="submission" date="2020-06" db="EMBL/GenBank/DDBJ databases">
        <authorList>
            <person name="Li T."/>
            <person name="Hu X."/>
            <person name="Zhang T."/>
            <person name="Song X."/>
            <person name="Zhang H."/>
            <person name="Dai N."/>
            <person name="Sheng W."/>
            <person name="Hou X."/>
            <person name="Wei L."/>
        </authorList>
    </citation>
    <scope>NUCLEOTIDE SEQUENCE</scope>
    <source>
        <strain evidence="2">G01</strain>
        <tissue evidence="2">Leaf</tissue>
    </source>
</reference>
<comment type="caution">
    <text evidence="2">The sequence shown here is derived from an EMBL/GenBank/DDBJ whole genome shotgun (WGS) entry which is preliminary data.</text>
</comment>
<dbReference type="GO" id="GO:0004650">
    <property type="term" value="F:polygalacturonase activity"/>
    <property type="evidence" value="ECO:0007669"/>
    <property type="project" value="InterPro"/>
</dbReference>
<dbReference type="Gene3D" id="2.160.20.10">
    <property type="entry name" value="Single-stranded right-handed beta-helix, Pectin lyase-like"/>
    <property type="match status" value="1"/>
</dbReference>
<dbReference type="PANTHER" id="PTHR33928">
    <property type="entry name" value="POLYGALACTURONASE QRT3"/>
    <property type="match status" value="1"/>
</dbReference>
<feature type="transmembrane region" description="Helical" evidence="1">
    <location>
        <begin position="12"/>
        <end position="28"/>
    </location>
</feature>
<gene>
    <name evidence="2" type="ORF">Sangu_0847200</name>
</gene>
<evidence type="ECO:0000256" key="1">
    <source>
        <dbReference type="SAM" id="Phobius"/>
    </source>
</evidence>
<keyword evidence="1" id="KW-0812">Transmembrane</keyword>
<dbReference type="AlphaFoldDB" id="A0AAW2PCZ0"/>
<name>A0AAW2PCZ0_9LAMI</name>
<dbReference type="InterPro" id="IPR039279">
    <property type="entry name" value="QRT3-like"/>
</dbReference>
<proteinExistence type="predicted"/>
<keyword evidence="1" id="KW-0472">Membrane</keyword>
<accession>A0AAW2PCZ0</accession>
<evidence type="ECO:0000313" key="2">
    <source>
        <dbReference type="EMBL" id="KAL0352659.1"/>
    </source>
</evidence>
<organism evidence="2">
    <name type="scientific">Sesamum angustifolium</name>
    <dbReference type="NCBI Taxonomy" id="2727405"/>
    <lineage>
        <taxon>Eukaryota</taxon>
        <taxon>Viridiplantae</taxon>
        <taxon>Streptophyta</taxon>
        <taxon>Embryophyta</taxon>
        <taxon>Tracheophyta</taxon>
        <taxon>Spermatophyta</taxon>
        <taxon>Magnoliopsida</taxon>
        <taxon>eudicotyledons</taxon>
        <taxon>Gunneridae</taxon>
        <taxon>Pentapetalae</taxon>
        <taxon>asterids</taxon>
        <taxon>lamiids</taxon>
        <taxon>Lamiales</taxon>
        <taxon>Pedaliaceae</taxon>
        <taxon>Sesamum</taxon>
    </lineage>
</organism>
<protein>
    <submittedName>
        <fullName evidence="2">Polygalacturonase QRT3</fullName>
    </submittedName>
</protein>
<dbReference type="InterPro" id="IPR011050">
    <property type="entry name" value="Pectin_lyase_fold/virulence"/>
</dbReference>
<sequence length="510" mass="54852">MENSWSSSPTPTLLLIIPFFLVFLLFNLKETGCTVSASLRQPKLHQFQTKLLRKTTTSLGSFAKTFSTDSPAPSDSGKSSGRVFYPIGYGADPTGAQDSTSAILDALNDAVKLQNGLELLPGISDLGGVVIDLQGGNFKISSPIRFPAAVANIVVQGGTLRASSTFPSDRHLVELWAPDSQKASALDTFSDRKDFNNGMKYEDVTFRDILFDSSYQGGGLLLIDSVRIRVDNCFFLHFSTQGILILRGHEAFISSCFLGQHPTIGGDRAEKGYTGTAIDIASTDNAVTDVAIFSAAIGIILRGRANIVTGVHCYNKATFFGGVGILVKSAQNRIVDSYMDFNSIVMEDPDQVLVSNGFFLGDGNIVLRSIQGRISGLNIINNIFCGDPNNMVPTVKLEGLFSSVDQVVIDDNVVKGMSLKSTVSKLTVVGNGTKWVADFSPFLVFPDKINHVEYSFFTRGGVAAGFPTHAVTNVSNNMVVIESQHPVNAVVSISVDQHNMMGDQGFSSLI</sequence>
<dbReference type="PANTHER" id="PTHR33928:SF2">
    <property type="entry name" value="PECTATE LYASE SUPERFAMILY PROTEIN DOMAIN-CONTAINING PROTEIN-RELATED"/>
    <property type="match status" value="1"/>
</dbReference>
<reference evidence="2" key="2">
    <citation type="journal article" date="2024" name="Plant">
        <title>Genomic evolution and insights into agronomic trait innovations of Sesamum species.</title>
        <authorList>
            <person name="Miao H."/>
            <person name="Wang L."/>
            <person name="Qu L."/>
            <person name="Liu H."/>
            <person name="Sun Y."/>
            <person name="Le M."/>
            <person name="Wang Q."/>
            <person name="Wei S."/>
            <person name="Zheng Y."/>
            <person name="Lin W."/>
            <person name="Duan Y."/>
            <person name="Cao H."/>
            <person name="Xiong S."/>
            <person name="Wang X."/>
            <person name="Wei L."/>
            <person name="Li C."/>
            <person name="Ma Q."/>
            <person name="Ju M."/>
            <person name="Zhao R."/>
            <person name="Li G."/>
            <person name="Mu C."/>
            <person name="Tian Q."/>
            <person name="Mei H."/>
            <person name="Zhang T."/>
            <person name="Gao T."/>
            <person name="Zhang H."/>
        </authorList>
    </citation>
    <scope>NUCLEOTIDE SEQUENCE</scope>
    <source>
        <strain evidence="2">G01</strain>
    </source>
</reference>
<dbReference type="EMBL" id="JACGWK010000005">
    <property type="protein sequence ID" value="KAL0352659.1"/>
    <property type="molecule type" value="Genomic_DNA"/>
</dbReference>
<dbReference type="SUPFAM" id="SSF51126">
    <property type="entry name" value="Pectin lyase-like"/>
    <property type="match status" value="1"/>
</dbReference>
<dbReference type="InterPro" id="IPR012334">
    <property type="entry name" value="Pectin_lyas_fold"/>
</dbReference>